<dbReference type="InterPro" id="IPR038731">
    <property type="entry name" value="RgtA/B/C-like"/>
</dbReference>
<comment type="subcellular location">
    <subcellularLocation>
        <location evidence="1">Cell membrane</location>
        <topology evidence="1">Multi-pass membrane protein</topology>
    </subcellularLocation>
</comment>
<evidence type="ECO:0000256" key="2">
    <source>
        <dbReference type="ARBA" id="ARBA00022475"/>
    </source>
</evidence>
<feature type="domain" description="Glycosyltransferase RgtA/B/C/D-like" evidence="9">
    <location>
        <begin position="120"/>
        <end position="257"/>
    </location>
</feature>
<feature type="transmembrane region" description="Helical" evidence="8">
    <location>
        <begin position="327"/>
        <end position="352"/>
    </location>
</feature>
<feature type="transmembrane region" description="Helical" evidence="8">
    <location>
        <begin position="405"/>
        <end position="422"/>
    </location>
</feature>
<evidence type="ECO:0000256" key="5">
    <source>
        <dbReference type="ARBA" id="ARBA00022692"/>
    </source>
</evidence>
<accession>A0A3A4R6N4</accession>
<evidence type="ECO:0000256" key="8">
    <source>
        <dbReference type="SAM" id="Phobius"/>
    </source>
</evidence>
<reference evidence="10 11" key="1">
    <citation type="journal article" date="2017" name="ISME J.">
        <title>Energy and carbon metabolisms in a deep terrestrial subsurface fluid microbial community.</title>
        <authorList>
            <person name="Momper L."/>
            <person name="Jungbluth S.P."/>
            <person name="Lee M.D."/>
            <person name="Amend J.P."/>
        </authorList>
    </citation>
    <scope>NUCLEOTIDE SEQUENCE [LARGE SCALE GENOMIC DNA]</scope>
    <source>
        <strain evidence="10">SURF_26</strain>
    </source>
</reference>
<keyword evidence="6 8" id="KW-1133">Transmembrane helix</keyword>
<evidence type="ECO:0000256" key="4">
    <source>
        <dbReference type="ARBA" id="ARBA00022679"/>
    </source>
</evidence>
<dbReference type="GO" id="GO:0005886">
    <property type="term" value="C:plasma membrane"/>
    <property type="evidence" value="ECO:0007669"/>
    <property type="project" value="UniProtKB-SubCell"/>
</dbReference>
<comment type="caution">
    <text evidence="10">The sequence shown here is derived from an EMBL/GenBank/DDBJ whole genome shotgun (WGS) entry which is preliminary data.</text>
</comment>
<name>A0A3A4R6N4_9BACT</name>
<evidence type="ECO:0000256" key="7">
    <source>
        <dbReference type="ARBA" id="ARBA00023136"/>
    </source>
</evidence>
<feature type="transmembrane region" description="Helical" evidence="8">
    <location>
        <begin position="428"/>
        <end position="447"/>
    </location>
</feature>
<keyword evidence="2" id="KW-1003">Cell membrane</keyword>
<feature type="transmembrane region" description="Helical" evidence="8">
    <location>
        <begin position="240"/>
        <end position="258"/>
    </location>
</feature>
<gene>
    <name evidence="10" type="ORF">C4541_04515</name>
</gene>
<evidence type="ECO:0000259" key="9">
    <source>
        <dbReference type="Pfam" id="PF13231"/>
    </source>
</evidence>
<dbReference type="PANTHER" id="PTHR33908:SF11">
    <property type="entry name" value="MEMBRANE PROTEIN"/>
    <property type="match status" value="1"/>
</dbReference>
<dbReference type="Proteomes" id="UP000266426">
    <property type="component" value="Unassembled WGS sequence"/>
</dbReference>
<proteinExistence type="predicted"/>
<keyword evidence="7 8" id="KW-0472">Membrane</keyword>
<dbReference type="InterPro" id="IPR050297">
    <property type="entry name" value="LipidA_mod_glycosyltrf_83"/>
</dbReference>
<dbReference type="GO" id="GO:0016763">
    <property type="term" value="F:pentosyltransferase activity"/>
    <property type="evidence" value="ECO:0007669"/>
    <property type="project" value="TreeGrafter"/>
</dbReference>
<feature type="transmembrane region" description="Helical" evidence="8">
    <location>
        <begin position="201"/>
        <end position="228"/>
    </location>
</feature>
<evidence type="ECO:0000256" key="1">
    <source>
        <dbReference type="ARBA" id="ARBA00004651"/>
    </source>
</evidence>
<evidence type="ECO:0000313" key="10">
    <source>
        <dbReference type="EMBL" id="RJP60313.1"/>
    </source>
</evidence>
<dbReference type="GO" id="GO:0009103">
    <property type="term" value="P:lipopolysaccharide biosynthetic process"/>
    <property type="evidence" value="ECO:0007669"/>
    <property type="project" value="UniProtKB-ARBA"/>
</dbReference>
<sequence length="494" mass="56948">MTNSKHNRLIFEIAVIAVLMICALFIRHKGFHNGGRFTFDEALYAFMAYEMYHDISHYNAINYTNQYLRSRPGKPMPPYLFKKLFKHPPLYCFLILNSYKVHEGVGLFNPQQITQDMIMSQAVWVSILMGAFTVGLIYCIARIIYGIIPALIASWFMVIDPVHWICSQKVWMETTLTFFMALAPFLYILSYRKKDGHPLYFALSGLTLGFAALTKYPGGIMLGAIVFYTLLTRPAFFRRPVWLLVPICMFIILMPWIFRNLEEYGLAFIFGEGKGFADIRLGYTALKKILLASIIPVGAGVALYYTIKKKQVSFSIVKIPAILKNKFVWMAVTGVLILVCLGSNLFGILSALSLKHEPETSWRMLFFKDEPWYFYLKRLFIYSPIYIFAYICPFLIMWKKREHHLLPILCAGVVVVFFIAWGNFQCRYILPAVPWLLVMAGYTVNFINTSILKLENKPLRAVLLGGLWLFVLFAFIKALQIDAVLAWTNKPCYF</sequence>
<organism evidence="10 11">
    <name type="scientific">Candidatus Auribacter fodinae</name>
    <dbReference type="NCBI Taxonomy" id="2093366"/>
    <lineage>
        <taxon>Bacteria</taxon>
        <taxon>Pseudomonadati</taxon>
        <taxon>Candidatus Auribacterota</taxon>
        <taxon>Candidatus Auribacteria</taxon>
        <taxon>Candidatus Auribacterales</taxon>
        <taxon>Candidatus Auribacteraceae</taxon>
        <taxon>Candidatus Auribacter</taxon>
    </lineage>
</organism>
<feature type="transmembrane region" description="Helical" evidence="8">
    <location>
        <begin position="170"/>
        <end position="189"/>
    </location>
</feature>
<keyword evidence="4 10" id="KW-0808">Transferase</keyword>
<feature type="transmembrane region" description="Helical" evidence="8">
    <location>
        <begin position="9"/>
        <end position="26"/>
    </location>
</feature>
<dbReference type="PANTHER" id="PTHR33908">
    <property type="entry name" value="MANNOSYLTRANSFERASE YKCB-RELATED"/>
    <property type="match status" value="1"/>
</dbReference>
<dbReference type="Pfam" id="PF13231">
    <property type="entry name" value="PMT_2"/>
    <property type="match status" value="1"/>
</dbReference>
<dbReference type="EMBL" id="QZJZ01000031">
    <property type="protein sequence ID" value="RJP60313.1"/>
    <property type="molecule type" value="Genomic_DNA"/>
</dbReference>
<evidence type="ECO:0000256" key="3">
    <source>
        <dbReference type="ARBA" id="ARBA00022676"/>
    </source>
</evidence>
<feature type="transmembrane region" description="Helical" evidence="8">
    <location>
        <begin position="459"/>
        <end position="479"/>
    </location>
</feature>
<evidence type="ECO:0000256" key="6">
    <source>
        <dbReference type="ARBA" id="ARBA00022989"/>
    </source>
</evidence>
<feature type="transmembrane region" description="Helical" evidence="8">
    <location>
        <begin position="289"/>
        <end position="307"/>
    </location>
</feature>
<protein>
    <submittedName>
        <fullName evidence="10">Phospholipid carrier-dependent glycosyltransferase</fullName>
    </submittedName>
</protein>
<keyword evidence="5 8" id="KW-0812">Transmembrane</keyword>
<dbReference type="AlphaFoldDB" id="A0A3A4R6N4"/>
<keyword evidence="3" id="KW-0328">Glycosyltransferase</keyword>
<feature type="transmembrane region" description="Helical" evidence="8">
    <location>
        <begin position="127"/>
        <end position="158"/>
    </location>
</feature>
<evidence type="ECO:0000313" key="11">
    <source>
        <dbReference type="Proteomes" id="UP000266426"/>
    </source>
</evidence>
<feature type="transmembrane region" description="Helical" evidence="8">
    <location>
        <begin position="372"/>
        <end position="398"/>
    </location>
</feature>